<sequence length="150" mass="15784">MTTATAPADTRMRRIRLALWTGLALQLALAALPLLDLATLDTITGHVEAAYPDWSAGDVALDRDAITWSLTGIGVLGAIGWLTALARARRGAPRIAVTVLFALGLLTSLTVLSMGGEQYDLIVPLGYGLLGLLPVLAGLAALVAVWRKDR</sequence>
<evidence type="ECO:0000256" key="1">
    <source>
        <dbReference type="SAM" id="Phobius"/>
    </source>
</evidence>
<feature type="transmembrane region" description="Helical" evidence="1">
    <location>
        <begin position="95"/>
        <end position="115"/>
    </location>
</feature>
<proteinExistence type="predicted"/>
<comment type="caution">
    <text evidence="2">The sequence shown here is derived from an EMBL/GenBank/DDBJ whole genome shotgun (WGS) entry which is preliminary data.</text>
</comment>
<feature type="transmembrane region" description="Helical" evidence="1">
    <location>
        <begin position="65"/>
        <end position="83"/>
    </location>
</feature>
<name>A0A2T0UP01_9ACTN</name>
<evidence type="ECO:0000313" key="3">
    <source>
        <dbReference type="Proteomes" id="UP000238176"/>
    </source>
</evidence>
<evidence type="ECO:0000313" key="2">
    <source>
        <dbReference type="EMBL" id="PRY59626.1"/>
    </source>
</evidence>
<feature type="transmembrane region" description="Helical" evidence="1">
    <location>
        <begin position="121"/>
        <end position="146"/>
    </location>
</feature>
<dbReference type="EMBL" id="PVTJ01000003">
    <property type="protein sequence ID" value="PRY59626.1"/>
    <property type="molecule type" value="Genomic_DNA"/>
</dbReference>
<reference evidence="2 3" key="1">
    <citation type="submission" date="2018-03" db="EMBL/GenBank/DDBJ databases">
        <title>Genomic Encyclopedia of Type Strains, Phase III (KMG-III): the genomes of soil and plant-associated and newly described type strains.</title>
        <authorList>
            <person name="Whitman W."/>
        </authorList>
    </citation>
    <scope>NUCLEOTIDE SEQUENCE [LARGE SCALE GENOMIC DNA]</scope>
    <source>
        <strain evidence="2 3">CGMCC 4.7067</strain>
    </source>
</reference>
<accession>A0A2T0UP01</accession>
<keyword evidence="3" id="KW-1185">Reference proteome</keyword>
<dbReference type="RefSeq" id="WP_106363549.1">
    <property type="nucleotide sequence ID" value="NZ_PVTJ01000003.1"/>
</dbReference>
<keyword evidence="1" id="KW-0472">Membrane</keyword>
<dbReference type="Proteomes" id="UP000238176">
    <property type="component" value="Unassembled WGS sequence"/>
</dbReference>
<dbReference type="AlphaFoldDB" id="A0A2T0UP01"/>
<keyword evidence="1" id="KW-0812">Transmembrane</keyword>
<protein>
    <submittedName>
        <fullName evidence="2">Uncharacterized protein</fullName>
    </submittedName>
</protein>
<keyword evidence="1" id="KW-1133">Transmembrane helix</keyword>
<dbReference type="OrthoDB" id="4337876at2"/>
<gene>
    <name evidence="2" type="ORF">B0I28_103100</name>
</gene>
<organism evidence="2 3">
    <name type="scientific">Glycomyces artemisiae</name>
    <dbReference type="NCBI Taxonomy" id="1076443"/>
    <lineage>
        <taxon>Bacteria</taxon>
        <taxon>Bacillati</taxon>
        <taxon>Actinomycetota</taxon>
        <taxon>Actinomycetes</taxon>
        <taxon>Glycomycetales</taxon>
        <taxon>Glycomycetaceae</taxon>
        <taxon>Glycomyces</taxon>
    </lineage>
</organism>